<gene>
    <name evidence="2" type="ORF">GCM10008959_32590</name>
</gene>
<dbReference type="EMBL" id="BMQM01000027">
    <property type="protein sequence ID" value="GGR67987.1"/>
    <property type="molecule type" value="Genomic_DNA"/>
</dbReference>
<organism evidence="2 3">
    <name type="scientific">Deinococcus seoulensis</name>
    <dbReference type="NCBI Taxonomy" id="1837379"/>
    <lineage>
        <taxon>Bacteria</taxon>
        <taxon>Thermotogati</taxon>
        <taxon>Deinococcota</taxon>
        <taxon>Deinococci</taxon>
        <taxon>Deinococcales</taxon>
        <taxon>Deinococcaceae</taxon>
        <taxon>Deinococcus</taxon>
    </lineage>
</organism>
<evidence type="ECO:0000256" key="1">
    <source>
        <dbReference type="SAM" id="MobiDB-lite"/>
    </source>
</evidence>
<evidence type="ECO:0008006" key="4">
    <source>
        <dbReference type="Google" id="ProtNLM"/>
    </source>
</evidence>
<proteinExistence type="predicted"/>
<feature type="region of interest" description="Disordered" evidence="1">
    <location>
        <begin position="184"/>
        <end position="206"/>
    </location>
</feature>
<name>A0ABQ2RUC5_9DEIO</name>
<reference evidence="3" key="1">
    <citation type="journal article" date="2019" name="Int. J. Syst. Evol. Microbiol.">
        <title>The Global Catalogue of Microorganisms (GCM) 10K type strain sequencing project: providing services to taxonomists for standard genome sequencing and annotation.</title>
        <authorList>
            <consortium name="The Broad Institute Genomics Platform"/>
            <consortium name="The Broad Institute Genome Sequencing Center for Infectious Disease"/>
            <person name="Wu L."/>
            <person name="Ma J."/>
        </authorList>
    </citation>
    <scope>NUCLEOTIDE SEQUENCE [LARGE SCALE GENOMIC DNA]</scope>
    <source>
        <strain evidence="3">JCM 31404</strain>
    </source>
</reference>
<sequence>MRLDLPPRGQGRVSAQVTLPVLTPGERLRLHELEEQVIVGTHAGILAGRALKAIQAERLYRAQHDTFEAYGQARFNLSRARLYQLIDFATIHDEARALDIHVSSERMARALGLVPPDDYQLVLDVTRSVTGKDRPSSADVQAVADTVRDLAAGAHVEHPDTGESVPLTQVPPERRVEAVARAARRGAQDRTRYQGATPQGQADDVRPLDWADGLRAVADVELRGTGGGWQLTVTDRSSGERREGPERPTVWDAIRHARSAWEGEQP</sequence>
<dbReference type="Proteomes" id="UP000634308">
    <property type="component" value="Unassembled WGS sequence"/>
</dbReference>
<evidence type="ECO:0000313" key="2">
    <source>
        <dbReference type="EMBL" id="GGR67987.1"/>
    </source>
</evidence>
<accession>A0ABQ2RUC5</accession>
<feature type="compositionally biased region" description="Basic and acidic residues" evidence="1">
    <location>
        <begin position="237"/>
        <end position="246"/>
    </location>
</feature>
<feature type="region of interest" description="Disordered" evidence="1">
    <location>
        <begin position="228"/>
        <end position="249"/>
    </location>
</feature>
<comment type="caution">
    <text evidence="2">The sequence shown here is derived from an EMBL/GenBank/DDBJ whole genome shotgun (WGS) entry which is preliminary data.</text>
</comment>
<protein>
    <recommendedName>
        <fullName evidence="4">DUF222 domain-containing protein</fullName>
    </recommendedName>
</protein>
<evidence type="ECO:0000313" key="3">
    <source>
        <dbReference type="Proteomes" id="UP000634308"/>
    </source>
</evidence>
<keyword evidence="3" id="KW-1185">Reference proteome</keyword>